<keyword evidence="2 6" id="KW-0547">Nucleotide-binding</keyword>
<evidence type="ECO:0000313" key="9">
    <source>
        <dbReference type="EMBL" id="KAG2179958.1"/>
    </source>
</evidence>
<accession>A0A8H7PTK8</accession>
<feature type="region of interest" description="Disordered" evidence="7">
    <location>
        <begin position="222"/>
        <end position="302"/>
    </location>
</feature>
<feature type="binding site" evidence="6">
    <location>
        <position position="420"/>
    </location>
    <ligand>
        <name>ATP</name>
        <dbReference type="ChEBI" id="CHEBI:30616"/>
    </ligand>
</feature>
<dbReference type="SUPFAM" id="SSF56112">
    <property type="entry name" value="Protein kinase-like (PK-like)"/>
    <property type="match status" value="1"/>
</dbReference>
<feature type="compositionally biased region" description="Basic and acidic residues" evidence="7">
    <location>
        <begin position="60"/>
        <end position="70"/>
    </location>
</feature>
<evidence type="ECO:0000256" key="6">
    <source>
        <dbReference type="PROSITE-ProRule" id="PRU10141"/>
    </source>
</evidence>
<dbReference type="GO" id="GO:0005737">
    <property type="term" value="C:cytoplasm"/>
    <property type="evidence" value="ECO:0007669"/>
    <property type="project" value="TreeGrafter"/>
</dbReference>
<dbReference type="GO" id="GO:0005524">
    <property type="term" value="F:ATP binding"/>
    <property type="evidence" value="ECO:0007669"/>
    <property type="project" value="UniProtKB-UniRule"/>
</dbReference>
<dbReference type="InterPro" id="IPR000719">
    <property type="entry name" value="Prot_kinase_dom"/>
</dbReference>
<proteinExistence type="inferred from homology"/>
<evidence type="ECO:0000256" key="3">
    <source>
        <dbReference type="ARBA" id="ARBA00022777"/>
    </source>
</evidence>
<sequence length="697" mass="78761">MSLALASTTPRTHKDHASYTPTEPSTPSRQKRTASQTNVNESPADRSTKRPFLENQNSTPRHDNHSDRRLSSSKVVIPNSSPSGNQSPQPPPEEVKRVLPLQRAFDSSTVNLRRRTRRPPDFRKALLPDTPWKKPSTLESFSHAAHSNHTPIRQTNRHDAQLIITSDDEELANVGNHQQRGEPEDEDMVFTQPFALALRDSSDTDHTPQTIRRSLLNELLSSSGISQPSSDLEPYDGLEDENEGLPLDRDDDETDDEQDTGLFGVEWPKEGPVGDADDEDEDETNISNLRSSPPPVPYRDSIWTSNGGLSSYTNDYDEDLDEVDVFFSSSRPNEKTTDVPIPGSSYATAWPHFLTLEYFEKCKENEANWALPESPKDSRTTTSPYFESNFHILGKIGSGEFAEVWNVVDMRTGEKYAIKKTKQPFFGNADRRRHIEEVSHMWALKESRHCVELVNAWEQDGFLFIQMELCNGGSLEGYLGFEEMDDLSEDRIWRIGYDIATGLRDIHRASLIHLDIKPANILLDDLGSLKIGDFGLSSAWPVQSKGYSEEGDRRYMAPELLRDQFDKPADVFSLGLILLEMAANIILPENGQGWQMLRAGDFSNCLELKNVSQQLQDLIAHMLHPDCEERLTVQQVLDHPKMNDIHMAETNAEVGVLYQHIQRLETMAAAALGKRTDLDDSVFCTPVDEKETWEDDE</sequence>
<evidence type="ECO:0000256" key="5">
    <source>
        <dbReference type="ARBA" id="ARBA00037982"/>
    </source>
</evidence>
<keyword evidence="4 6" id="KW-0067">ATP-binding</keyword>
<keyword evidence="10" id="KW-1185">Reference proteome</keyword>
<evidence type="ECO:0000256" key="2">
    <source>
        <dbReference type="ARBA" id="ARBA00022741"/>
    </source>
</evidence>
<feature type="region of interest" description="Disordered" evidence="7">
    <location>
        <begin position="1"/>
        <end position="134"/>
    </location>
</feature>
<dbReference type="GO" id="GO:0110031">
    <property type="term" value="P:negative regulation of G2/MI transition of meiotic cell cycle"/>
    <property type="evidence" value="ECO:0007669"/>
    <property type="project" value="TreeGrafter"/>
</dbReference>
<feature type="compositionally biased region" description="Polar residues" evidence="7">
    <location>
        <begin position="19"/>
        <end position="41"/>
    </location>
</feature>
<dbReference type="PROSITE" id="PS00107">
    <property type="entry name" value="PROTEIN_KINASE_ATP"/>
    <property type="match status" value="1"/>
</dbReference>
<dbReference type="GO" id="GO:0004713">
    <property type="term" value="F:protein tyrosine kinase activity"/>
    <property type="evidence" value="ECO:0007669"/>
    <property type="project" value="TreeGrafter"/>
</dbReference>
<evidence type="ECO:0000256" key="4">
    <source>
        <dbReference type="ARBA" id="ARBA00022840"/>
    </source>
</evidence>
<reference evidence="9" key="1">
    <citation type="submission" date="2020-12" db="EMBL/GenBank/DDBJ databases">
        <title>Metabolic potential, ecology and presence of endohyphal bacteria is reflected in genomic diversity of Mucoromycotina.</title>
        <authorList>
            <person name="Muszewska A."/>
            <person name="Okrasinska A."/>
            <person name="Steczkiewicz K."/>
            <person name="Drgas O."/>
            <person name="Orlowska M."/>
            <person name="Perlinska-Lenart U."/>
            <person name="Aleksandrzak-Piekarczyk T."/>
            <person name="Szatraj K."/>
            <person name="Zielenkiewicz U."/>
            <person name="Pilsyk S."/>
            <person name="Malc E."/>
            <person name="Mieczkowski P."/>
            <person name="Kruszewska J.S."/>
            <person name="Biernat P."/>
            <person name="Pawlowska J."/>
        </authorList>
    </citation>
    <scope>NUCLEOTIDE SEQUENCE</scope>
    <source>
        <strain evidence="9">WA0000067209</strain>
    </source>
</reference>
<dbReference type="OrthoDB" id="5337378at2759"/>
<dbReference type="SMART" id="SM00220">
    <property type="entry name" value="S_TKc"/>
    <property type="match status" value="1"/>
</dbReference>
<organism evidence="9 10">
    <name type="scientific">Mortierella isabellina</name>
    <name type="common">Filamentous fungus</name>
    <name type="synonym">Umbelopsis isabellina</name>
    <dbReference type="NCBI Taxonomy" id="91625"/>
    <lineage>
        <taxon>Eukaryota</taxon>
        <taxon>Fungi</taxon>
        <taxon>Fungi incertae sedis</taxon>
        <taxon>Mucoromycota</taxon>
        <taxon>Mucoromycotina</taxon>
        <taxon>Umbelopsidomycetes</taxon>
        <taxon>Umbelopsidales</taxon>
        <taxon>Umbelopsidaceae</taxon>
        <taxon>Umbelopsis</taxon>
    </lineage>
</organism>
<dbReference type="PANTHER" id="PTHR11042:SF190">
    <property type="entry name" value="MITOSIS INHIBITOR PROTEIN KINASE MIK1"/>
    <property type="match status" value="1"/>
</dbReference>
<keyword evidence="1" id="KW-0808">Transferase</keyword>
<dbReference type="InterPro" id="IPR017441">
    <property type="entry name" value="Protein_kinase_ATP_BS"/>
</dbReference>
<comment type="similarity">
    <text evidence="5">Belongs to the protein kinase superfamily. Ser/Thr protein kinase family. GCN2 subfamily.</text>
</comment>
<feature type="compositionally biased region" description="Acidic residues" evidence="7">
    <location>
        <begin position="233"/>
        <end position="259"/>
    </location>
</feature>
<feature type="compositionally biased region" description="Polar residues" evidence="7">
    <location>
        <begin position="1"/>
        <end position="10"/>
    </location>
</feature>
<dbReference type="PROSITE" id="PS00108">
    <property type="entry name" value="PROTEIN_KINASE_ST"/>
    <property type="match status" value="1"/>
</dbReference>
<feature type="compositionally biased region" description="Basic and acidic residues" evidence="7">
    <location>
        <begin position="43"/>
        <end position="52"/>
    </location>
</feature>
<dbReference type="PANTHER" id="PTHR11042">
    <property type="entry name" value="EUKARYOTIC TRANSLATION INITIATION FACTOR 2-ALPHA KINASE EIF2-ALPHA KINASE -RELATED"/>
    <property type="match status" value="1"/>
</dbReference>
<comment type="caution">
    <text evidence="9">The sequence shown here is derived from an EMBL/GenBank/DDBJ whole genome shotgun (WGS) entry which is preliminary data.</text>
</comment>
<dbReference type="InterPro" id="IPR008271">
    <property type="entry name" value="Ser/Thr_kinase_AS"/>
</dbReference>
<feature type="domain" description="Protein kinase" evidence="8">
    <location>
        <begin position="390"/>
        <end position="642"/>
    </location>
</feature>
<dbReference type="GO" id="GO:0005634">
    <property type="term" value="C:nucleus"/>
    <property type="evidence" value="ECO:0007669"/>
    <property type="project" value="TreeGrafter"/>
</dbReference>
<evidence type="ECO:0000313" key="10">
    <source>
        <dbReference type="Proteomes" id="UP000654370"/>
    </source>
</evidence>
<protein>
    <recommendedName>
        <fullName evidence="8">Protein kinase domain-containing protein</fullName>
    </recommendedName>
</protein>
<name>A0A8H7PTK8_MORIS</name>
<evidence type="ECO:0000256" key="1">
    <source>
        <dbReference type="ARBA" id="ARBA00022679"/>
    </source>
</evidence>
<evidence type="ECO:0000259" key="8">
    <source>
        <dbReference type="PROSITE" id="PS50011"/>
    </source>
</evidence>
<gene>
    <name evidence="9" type="ORF">INT43_003745</name>
</gene>
<dbReference type="AlphaFoldDB" id="A0A8H7PTK8"/>
<feature type="compositionally biased region" description="Acidic residues" evidence="7">
    <location>
        <begin position="275"/>
        <end position="284"/>
    </location>
</feature>
<dbReference type="Pfam" id="PF00069">
    <property type="entry name" value="Pkinase"/>
    <property type="match status" value="1"/>
</dbReference>
<dbReference type="Gene3D" id="3.30.200.20">
    <property type="entry name" value="Phosphorylase Kinase, domain 1"/>
    <property type="match status" value="1"/>
</dbReference>
<dbReference type="Proteomes" id="UP000654370">
    <property type="component" value="Unassembled WGS sequence"/>
</dbReference>
<keyword evidence="3" id="KW-0418">Kinase</keyword>
<dbReference type="InterPro" id="IPR011009">
    <property type="entry name" value="Kinase-like_dom_sf"/>
</dbReference>
<evidence type="ECO:0000256" key="7">
    <source>
        <dbReference type="SAM" id="MobiDB-lite"/>
    </source>
</evidence>
<dbReference type="PROSITE" id="PS50011">
    <property type="entry name" value="PROTEIN_KINASE_DOM"/>
    <property type="match status" value="1"/>
</dbReference>
<feature type="compositionally biased region" description="Low complexity" evidence="7">
    <location>
        <begin position="78"/>
        <end position="87"/>
    </location>
</feature>
<dbReference type="InterPro" id="IPR050339">
    <property type="entry name" value="CC_SR_Kinase"/>
</dbReference>
<dbReference type="Gene3D" id="1.10.510.10">
    <property type="entry name" value="Transferase(Phosphotransferase) domain 1"/>
    <property type="match status" value="1"/>
</dbReference>
<dbReference type="EMBL" id="JAEPQZ010000006">
    <property type="protein sequence ID" value="KAG2179958.1"/>
    <property type="molecule type" value="Genomic_DNA"/>
</dbReference>